<dbReference type="InterPro" id="IPR036390">
    <property type="entry name" value="WH_DNA-bd_sf"/>
</dbReference>
<accession>A0A5S9F243</accession>
<dbReference type="NCBIfam" id="TIGR00738">
    <property type="entry name" value="rrf2_super"/>
    <property type="match status" value="1"/>
</dbReference>
<dbReference type="Proteomes" id="UP000326354">
    <property type="component" value="Chromosome"/>
</dbReference>
<dbReference type="KEGG" id="uam:UABAM_01422"/>
<organism evidence="1 2">
    <name type="scientific">Uabimicrobium amorphum</name>
    <dbReference type="NCBI Taxonomy" id="2596890"/>
    <lineage>
        <taxon>Bacteria</taxon>
        <taxon>Pseudomonadati</taxon>
        <taxon>Planctomycetota</taxon>
        <taxon>Candidatus Uabimicrobiia</taxon>
        <taxon>Candidatus Uabimicrobiales</taxon>
        <taxon>Candidatus Uabimicrobiaceae</taxon>
        <taxon>Candidatus Uabimicrobium</taxon>
    </lineage>
</organism>
<dbReference type="OrthoDB" id="270199at2"/>
<evidence type="ECO:0000313" key="2">
    <source>
        <dbReference type="Proteomes" id="UP000326354"/>
    </source>
</evidence>
<reference evidence="1 2" key="1">
    <citation type="submission" date="2019-08" db="EMBL/GenBank/DDBJ databases">
        <title>Complete genome sequence of Candidatus Uab amorphum.</title>
        <authorList>
            <person name="Shiratori T."/>
            <person name="Suzuki S."/>
            <person name="Kakizawa Y."/>
            <person name="Ishida K."/>
        </authorList>
    </citation>
    <scope>NUCLEOTIDE SEQUENCE [LARGE SCALE GENOMIC DNA]</scope>
    <source>
        <strain evidence="1 2">SRT547</strain>
    </source>
</reference>
<dbReference type="SUPFAM" id="SSF46785">
    <property type="entry name" value="Winged helix' DNA-binding domain"/>
    <property type="match status" value="1"/>
</dbReference>
<name>A0A5S9F243_UABAM</name>
<dbReference type="PANTHER" id="PTHR33221">
    <property type="entry name" value="WINGED HELIX-TURN-HELIX TRANSCRIPTIONAL REGULATOR, RRF2 FAMILY"/>
    <property type="match status" value="1"/>
</dbReference>
<protein>
    <submittedName>
        <fullName evidence="1">Transcriptional regulator</fullName>
    </submittedName>
</protein>
<dbReference type="PROSITE" id="PS51197">
    <property type="entry name" value="HTH_RRF2_2"/>
    <property type="match status" value="1"/>
</dbReference>
<sequence>MLKFNKKTEYAIMALLHMSENNKQVCSVREIAEKFSIPKELLRKVLHALAQKNVIESIQGVRGGFKMTRCLHDISVIEIINATHKPVKIVDCVDSSDCECPQNIECNIKGSMLSLQDELSSFFSSITLQDLQNKNYLRETSEKI</sequence>
<dbReference type="GO" id="GO:0003700">
    <property type="term" value="F:DNA-binding transcription factor activity"/>
    <property type="evidence" value="ECO:0007669"/>
    <property type="project" value="TreeGrafter"/>
</dbReference>
<dbReference type="AlphaFoldDB" id="A0A5S9F243"/>
<dbReference type="InterPro" id="IPR036388">
    <property type="entry name" value="WH-like_DNA-bd_sf"/>
</dbReference>
<dbReference type="RefSeq" id="WP_151967290.1">
    <property type="nucleotide sequence ID" value="NZ_AP019860.1"/>
</dbReference>
<dbReference type="InterPro" id="IPR000944">
    <property type="entry name" value="Tscrpt_reg_Rrf2"/>
</dbReference>
<dbReference type="EMBL" id="AP019860">
    <property type="protein sequence ID" value="BBM83072.1"/>
    <property type="molecule type" value="Genomic_DNA"/>
</dbReference>
<gene>
    <name evidence="1" type="ORF">UABAM_01422</name>
</gene>
<dbReference type="Pfam" id="PF02082">
    <property type="entry name" value="Rrf2"/>
    <property type="match status" value="1"/>
</dbReference>
<dbReference type="PANTHER" id="PTHR33221:SF15">
    <property type="entry name" value="HTH-TYPE TRANSCRIPTIONAL REGULATOR YWGB-RELATED"/>
    <property type="match status" value="1"/>
</dbReference>
<dbReference type="GO" id="GO:0005829">
    <property type="term" value="C:cytosol"/>
    <property type="evidence" value="ECO:0007669"/>
    <property type="project" value="TreeGrafter"/>
</dbReference>
<evidence type="ECO:0000313" key="1">
    <source>
        <dbReference type="EMBL" id="BBM83072.1"/>
    </source>
</evidence>
<proteinExistence type="predicted"/>
<dbReference type="Gene3D" id="1.10.10.10">
    <property type="entry name" value="Winged helix-like DNA-binding domain superfamily/Winged helix DNA-binding domain"/>
    <property type="match status" value="1"/>
</dbReference>
<keyword evidence="2" id="KW-1185">Reference proteome</keyword>